<dbReference type="Gene3D" id="2.70.70.10">
    <property type="entry name" value="Glucose Permease (Domain IIA)"/>
    <property type="match status" value="1"/>
</dbReference>
<evidence type="ECO:0000256" key="4">
    <source>
        <dbReference type="ARBA" id="ARBA00022723"/>
    </source>
</evidence>
<keyword evidence="3" id="KW-0645">Protease</keyword>
<keyword evidence="8" id="KW-0472">Membrane</keyword>
<dbReference type="InterPro" id="IPR011055">
    <property type="entry name" value="Dup_hybrid_motif"/>
</dbReference>
<keyword evidence="6" id="KW-0862">Zinc</keyword>
<evidence type="ECO:0000256" key="6">
    <source>
        <dbReference type="ARBA" id="ARBA00022833"/>
    </source>
</evidence>
<evidence type="ECO:0000256" key="3">
    <source>
        <dbReference type="ARBA" id="ARBA00022670"/>
    </source>
</evidence>
<evidence type="ECO:0000313" key="11">
    <source>
        <dbReference type="EMBL" id="MEX6631985.1"/>
    </source>
</evidence>
<keyword evidence="8" id="KW-1133">Transmembrane helix</keyword>
<dbReference type="CDD" id="cd12797">
    <property type="entry name" value="M23_peptidase"/>
    <property type="match status" value="1"/>
</dbReference>
<dbReference type="EMBL" id="JBEHZE010000001">
    <property type="protein sequence ID" value="MEX6631985.1"/>
    <property type="molecule type" value="Genomic_DNA"/>
</dbReference>
<dbReference type="RefSeq" id="WP_369311623.1">
    <property type="nucleotide sequence ID" value="NZ_JBEHZE010000001.1"/>
</dbReference>
<evidence type="ECO:0000313" key="12">
    <source>
        <dbReference type="Proteomes" id="UP001560685"/>
    </source>
</evidence>
<dbReference type="Gene3D" id="3.10.450.350">
    <property type="match status" value="2"/>
</dbReference>
<name>A0ABV3YZM6_9PROT</name>
<keyword evidence="12" id="KW-1185">Reference proteome</keyword>
<reference evidence="11 12" key="1">
    <citation type="submission" date="2024-05" db="EMBL/GenBank/DDBJ databases">
        <title>Three bacterial strains, DH-69, EH-24, and ECK-19 isolated from coastal sediments.</title>
        <authorList>
            <person name="Ye Y.-Q."/>
            <person name="Du Z.-J."/>
        </authorList>
    </citation>
    <scope>NUCLEOTIDE SEQUENCE [LARGE SCALE GENOMIC DNA]</scope>
    <source>
        <strain evidence="11 12">ECK-19</strain>
    </source>
</reference>
<dbReference type="Proteomes" id="UP001560685">
    <property type="component" value="Unassembled WGS sequence"/>
</dbReference>
<evidence type="ECO:0000259" key="9">
    <source>
        <dbReference type="Pfam" id="PF01551"/>
    </source>
</evidence>
<dbReference type="Pfam" id="PF01551">
    <property type="entry name" value="Peptidase_M23"/>
    <property type="match status" value="1"/>
</dbReference>
<dbReference type="SUPFAM" id="SSF51261">
    <property type="entry name" value="Duplicated hybrid motif"/>
    <property type="match status" value="1"/>
</dbReference>
<comment type="subcellular location">
    <subcellularLocation>
        <location evidence="2">Cell envelope</location>
    </subcellularLocation>
</comment>
<organism evidence="11 12">
    <name type="scientific">Hyphococcus lacteus</name>
    <dbReference type="NCBI Taxonomy" id="3143536"/>
    <lineage>
        <taxon>Bacteria</taxon>
        <taxon>Pseudomonadati</taxon>
        <taxon>Pseudomonadota</taxon>
        <taxon>Alphaproteobacteria</taxon>
        <taxon>Parvularculales</taxon>
        <taxon>Parvularculaceae</taxon>
        <taxon>Hyphococcus</taxon>
    </lineage>
</organism>
<dbReference type="InterPro" id="IPR045834">
    <property type="entry name" value="Csd3_N2"/>
</dbReference>
<keyword evidence="8" id="KW-0812">Transmembrane</keyword>
<keyword evidence="5" id="KW-0378">Hydrolase</keyword>
<dbReference type="InterPro" id="IPR016047">
    <property type="entry name" value="M23ase_b-sheet_dom"/>
</dbReference>
<gene>
    <name evidence="11" type="ORF">ABFZ84_00340</name>
</gene>
<evidence type="ECO:0000256" key="2">
    <source>
        <dbReference type="ARBA" id="ARBA00004196"/>
    </source>
</evidence>
<sequence length="611" mass="65844">MTDDFVQTGQTFTGGDNAYCPLERRRRGPAALAVALSVMVAGGGFLIYSAASIPEEATQLAIETPSPAEIAAEDQFAAVTPTANKIPPAGAGARKPENSQDAIDAALAESRAARAMVTPTSNPTGAEPRGLLPRVKPTEVAKIAAAADNRAKSVPAPVAATPAEPTAIANPSPMRLGGLEVASDTDAPPAFFFAADIEPVVITRTMPVLAFASDISRAPQEIRIKINKGENFVDALKRAGVSGADANTAAYAFGKHQDLRRLRPGQEMAMTLAWPNQTLFQLASQNDAPEARLMNLEFRADPENRIVVQRELSGEMVAEKHIIPLTTRVMSIAGQINGSLYMSAKSVGAPDEVIANLADAFAYDVDFQREIFGGDEFEAIFEVRYDDMGRLVSAGDILFARLKWRGRSREKGYYRFADDDERGDFYDATGQSAKRLLMKTPIDGARLSSGFGTRKHPILGYRRAHKGVDFAAPRGTPIKAAGDGTVLRANRYGSFGNYVKIRHANGYETAYAHLKGFARGMRAGKRVRQGDIIAYVGTTGRSTGPHLHYEVHLNGSAVNPQRLKIATGKQLKGAALTRFKAERDRINAMRMPVEERDALYARETVAAQGAL</sequence>
<accession>A0ABV3YZM6</accession>
<protein>
    <submittedName>
        <fullName evidence="11">Peptidoglycan DD-metalloendopeptidase family protein</fullName>
    </submittedName>
</protein>
<comment type="caution">
    <text evidence="11">The sequence shown here is derived from an EMBL/GenBank/DDBJ whole genome shotgun (WGS) entry which is preliminary data.</text>
</comment>
<dbReference type="PANTHER" id="PTHR21666:SF288">
    <property type="entry name" value="CELL DIVISION PROTEIN YTFB"/>
    <property type="match status" value="1"/>
</dbReference>
<feature type="domain" description="Csd3-like second N-terminal" evidence="10">
    <location>
        <begin position="330"/>
        <end position="451"/>
    </location>
</feature>
<evidence type="ECO:0000256" key="7">
    <source>
        <dbReference type="ARBA" id="ARBA00023049"/>
    </source>
</evidence>
<dbReference type="Pfam" id="PF19425">
    <property type="entry name" value="Csd3_N2"/>
    <property type="match status" value="1"/>
</dbReference>
<feature type="domain" description="M23ase beta-sheet core" evidence="9">
    <location>
        <begin position="464"/>
        <end position="560"/>
    </location>
</feature>
<dbReference type="InterPro" id="IPR050570">
    <property type="entry name" value="Cell_wall_metabolism_enzyme"/>
</dbReference>
<dbReference type="PANTHER" id="PTHR21666">
    <property type="entry name" value="PEPTIDASE-RELATED"/>
    <property type="match status" value="1"/>
</dbReference>
<evidence type="ECO:0000259" key="10">
    <source>
        <dbReference type="Pfam" id="PF19425"/>
    </source>
</evidence>
<keyword evidence="4" id="KW-0479">Metal-binding</keyword>
<feature type="transmembrane region" description="Helical" evidence="8">
    <location>
        <begin position="30"/>
        <end position="51"/>
    </location>
</feature>
<proteinExistence type="predicted"/>
<evidence type="ECO:0000256" key="8">
    <source>
        <dbReference type="SAM" id="Phobius"/>
    </source>
</evidence>
<comment type="cofactor">
    <cofactor evidence="1">
        <name>Zn(2+)</name>
        <dbReference type="ChEBI" id="CHEBI:29105"/>
    </cofactor>
</comment>
<keyword evidence="7" id="KW-0482">Metalloprotease</keyword>
<evidence type="ECO:0000256" key="5">
    <source>
        <dbReference type="ARBA" id="ARBA00022801"/>
    </source>
</evidence>
<evidence type="ECO:0000256" key="1">
    <source>
        <dbReference type="ARBA" id="ARBA00001947"/>
    </source>
</evidence>